<dbReference type="PROSITE" id="PS51257">
    <property type="entry name" value="PROKAR_LIPOPROTEIN"/>
    <property type="match status" value="1"/>
</dbReference>
<keyword evidence="3" id="KW-1185">Reference proteome</keyword>
<dbReference type="PATRIC" id="fig|1548749.3.peg.2589"/>
<name>A0A137RFD0_9FLAO</name>
<dbReference type="EMBL" id="JRWG01000009">
    <property type="protein sequence ID" value="KXN98208.1"/>
    <property type="molecule type" value="Genomic_DNA"/>
</dbReference>
<proteinExistence type="predicted"/>
<dbReference type="OrthoDB" id="1422031at2"/>
<evidence type="ECO:0000259" key="1">
    <source>
        <dbReference type="Pfam" id="PF20243"/>
    </source>
</evidence>
<dbReference type="STRING" id="1548749.LS48_12385"/>
<dbReference type="AlphaFoldDB" id="A0A137RFD0"/>
<organism evidence="2 3">
    <name type="scientific">Aequorivita aquimaris</name>
    <dbReference type="NCBI Taxonomy" id="1548749"/>
    <lineage>
        <taxon>Bacteria</taxon>
        <taxon>Pseudomonadati</taxon>
        <taxon>Bacteroidota</taxon>
        <taxon>Flavobacteriia</taxon>
        <taxon>Flavobacteriales</taxon>
        <taxon>Flavobacteriaceae</taxon>
        <taxon>Aequorivita</taxon>
    </lineage>
</organism>
<comment type="caution">
    <text evidence="2">The sequence shown here is derived from an EMBL/GenBank/DDBJ whole genome shotgun (WGS) entry which is preliminary data.</text>
</comment>
<reference evidence="3" key="1">
    <citation type="submission" date="2014-10" db="EMBL/GenBank/DDBJ databases">
        <title>Genome sequencing of Vitellibacter sp. D-24.</title>
        <authorList>
            <person name="Thevarajoo S."/>
            <person name="Selvaratnam C."/>
            <person name="Goh K.M."/>
            <person name="Chong C.S."/>
        </authorList>
    </citation>
    <scope>NUCLEOTIDE SEQUENCE [LARGE SCALE GENOMIC DNA]</scope>
    <source>
        <strain evidence="3">D-24</strain>
    </source>
</reference>
<feature type="domain" description="Copper-binding protein MbnP-like" evidence="1">
    <location>
        <begin position="30"/>
        <end position="221"/>
    </location>
</feature>
<dbReference type="Proteomes" id="UP000070138">
    <property type="component" value="Unassembled WGS sequence"/>
</dbReference>
<gene>
    <name evidence="2" type="ORF">LS48_12385</name>
</gene>
<sequence>MKKIVFLLAIAFAAIGCSNDDDGNNIPVTAAVSFNFTQNWGVTEITPSNYTSGVYENAAGNYVSIDRLRYLISRVELHKADGTTVSFDGYQLIDLADAGSLSFNPSESVATGDYTGISFVYGFNEEDNVNGAYPDLNAADWNWPTMLGGGYHFMQMDGNFDDSNGTSQPYNFHNGTARVSEGVFEQNFISFDFDQNFTISGDVTIEIAMDISEWYKNPLTWDLNDRSVNLMMNYLAQKDMQRNGATVFSIGAITQ</sequence>
<evidence type="ECO:0000313" key="2">
    <source>
        <dbReference type="EMBL" id="KXN98208.1"/>
    </source>
</evidence>
<dbReference type="Pfam" id="PF20243">
    <property type="entry name" value="MbnP"/>
    <property type="match status" value="1"/>
</dbReference>
<dbReference type="RefSeq" id="WP_062622821.1">
    <property type="nucleotide sequence ID" value="NZ_JRWG01000009.1"/>
</dbReference>
<reference evidence="2 3" key="2">
    <citation type="journal article" date="2016" name="Int. J. Syst. Evol. Microbiol.">
        <title>Vitellibacter aquimaris sp. nov., a marine bacterium isolated from seawater.</title>
        <authorList>
            <person name="Thevarajoo S."/>
            <person name="Selvaratnam C."/>
            <person name="Goh K.M."/>
            <person name="Hong K.W."/>
            <person name="Chan X.Y."/>
            <person name="Chan K.G."/>
            <person name="Chong C.S."/>
        </authorList>
    </citation>
    <scope>NUCLEOTIDE SEQUENCE [LARGE SCALE GENOMIC DNA]</scope>
    <source>
        <strain evidence="2 3">D-24</strain>
    </source>
</reference>
<protein>
    <recommendedName>
        <fullName evidence="1">Copper-binding protein MbnP-like domain-containing protein</fullName>
    </recommendedName>
</protein>
<evidence type="ECO:0000313" key="3">
    <source>
        <dbReference type="Proteomes" id="UP000070138"/>
    </source>
</evidence>
<dbReference type="InterPro" id="IPR046863">
    <property type="entry name" value="MbnP-like_dom"/>
</dbReference>
<accession>A0A137RFD0</accession>